<organism evidence="8 9">
    <name type="scientific">Brumimicrobium oceani</name>
    <dbReference type="NCBI Taxonomy" id="2100725"/>
    <lineage>
        <taxon>Bacteria</taxon>
        <taxon>Pseudomonadati</taxon>
        <taxon>Bacteroidota</taxon>
        <taxon>Flavobacteriia</taxon>
        <taxon>Flavobacteriales</taxon>
        <taxon>Crocinitomicaceae</taxon>
        <taxon>Brumimicrobium</taxon>
    </lineage>
</organism>
<evidence type="ECO:0000313" key="8">
    <source>
        <dbReference type="EMBL" id="PWH82972.1"/>
    </source>
</evidence>
<reference evidence="8 9" key="2">
    <citation type="submission" date="2018-05" db="EMBL/GenBank/DDBJ databases">
        <authorList>
            <person name="Lanie J.A."/>
            <person name="Ng W.-L."/>
            <person name="Kazmierczak K.M."/>
            <person name="Andrzejewski T.M."/>
            <person name="Davidsen T.M."/>
            <person name="Wayne K.J."/>
            <person name="Tettelin H."/>
            <person name="Glass J.I."/>
            <person name="Rusch D."/>
            <person name="Podicherti R."/>
            <person name="Tsui H.-C.T."/>
            <person name="Winkler M.E."/>
        </authorList>
    </citation>
    <scope>NUCLEOTIDE SEQUENCE [LARGE SCALE GENOMIC DNA]</scope>
    <source>
        <strain evidence="8 9">C305</strain>
    </source>
</reference>
<dbReference type="SUPFAM" id="SSF56349">
    <property type="entry name" value="DNA breaking-rejoining enzymes"/>
    <property type="match status" value="1"/>
</dbReference>
<dbReference type="GO" id="GO:0006310">
    <property type="term" value="P:DNA recombination"/>
    <property type="evidence" value="ECO:0007669"/>
    <property type="project" value="UniProtKB-KW"/>
</dbReference>
<dbReference type="InterPro" id="IPR002104">
    <property type="entry name" value="Integrase_catalytic"/>
</dbReference>
<keyword evidence="2" id="KW-0229">DNA integration</keyword>
<dbReference type="PROSITE" id="PS51900">
    <property type="entry name" value="CB"/>
    <property type="match status" value="1"/>
</dbReference>
<dbReference type="OrthoDB" id="9801717at2"/>
<dbReference type="PANTHER" id="PTHR30349:SF41">
    <property type="entry name" value="INTEGRASE_RECOMBINASE PROTEIN MJ0367-RELATED"/>
    <property type="match status" value="1"/>
</dbReference>
<feature type="domain" description="Tyr recombinase" evidence="6">
    <location>
        <begin position="202"/>
        <end position="374"/>
    </location>
</feature>
<evidence type="ECO:0000256" key="5">
    <source>
        <dbReference type="PROSITE-ProRule" id="PRU01248"/>
    </source>
</evidence>
<comment type="similarity">
    <text evidence="1">Belongs to the 'phage' integrase family.</text>
</comment>
<dbReference type="Gene3D" id="1.10.443.10">
    <property type="entry name" value="Intergrase catalytic core"/>
    <property type="match status" value="1"/>
</dbReference>
<dbReference type="Pfam" id="PF13495">
    <property type="entry name" value="Phage_int_SAM_4"/>
    <property type="match status" value="1"/>
</dbReference>
<feature type="domain" description="Core-binding (CB)" evidence="7">
    <location>
        <begin position="103"/>
        <end position="185"/>
    </location>
</feature>
<dbReference type="InterPro" id="IPR010998">
    <property type="entry name" value="Integrase_recombinase_N"/>
</dbReference>
<gene>
    <name evidence="8" type="ORF">DIT68_13840</name>
</gene>
<evidence type="ECO:0000313" key="9">
    <source>
        <dbReference type="Proteomes" id="UP000245370"/>
    </source>
</evidence>
<dbReference type="InterPro" id="IPR011010">
    <property type="entry name" value="DNA_brk_join_enz"/>
</dbReference>
<evidence type="ECO:0000259" key="6">
    <source>
        <dbReference type="PROSITE" id="PS51898"/>
    </source>
</evidence>
<dbReference type="NCBIfam" id="NF040815">
    <property type="entry name" value="recomb_XerA_Arch"/>
    <property type="match status" value="1"/>
</dbReference>
<dbReference type="InterPro" id="IPR044068">
    <property type="entry name" value="CB"/>
</dbReference>
<evidence type="ECO:0000256" key="1">
    <source>
        <dbReference type="ARBA" id="ARBA00008857"/>
    </source>
</evidence>
<evidence type="ECO:0000259" key="7">
    <source>
        <dbReference type="PROSITE" id="PS51900"/>
    </source>
</evidence>
<dbReference type="RefSeq" id="WP_109360412.1">
    <property type="nucleotide sequence ID" value="NZ_QFRJ01000013.1"/>
</dbReference>
<dbReference type="InterPro" id="IPR013762">
    <property type="entry name" value="Integrase-like_cat_sf"/>
</dbReference>
<dbReference type="EMBL" id="QFRJ01000013">
    <property type="protein sequence ID" value="PWH82972.1"/>
    <property type="molecule type" value="Genomic_DNA"/>
</dbReference>
<dbReference type="GO" id="GO:0003677">
    <property type="term" value="F:DNA binding"/>
    <property type="evidence" value="ECO:0007669"/>
    <property type="project" value="UniProtKB-UniRule"/>
</dbReference>
<dbReference type="GO" id="GO:0015074">
    <property type="term" value="P:DNA integration"/>
    <property type="evidence" value="ECO:0007669"/>
    <property type="project" value="UniProtKB-KW"/>
</dbReference>
<dbReference type="PROSITE" id="PS51898">
    <property type="entry name" value="TYR_RECOMBINASE"/>
    <property type="match status" value="1"/>
</dbReference>
<keyword evidence="3 5" id="KW-0238">DNA-binding</keyword>
<dbReference type="InterPro" id="IPR004107">
    <property type="entry name" value="Integrase_SAM-like_N"/>
</dbReference>
<sequence>MKANNNKSITLKNLLINEEKQIGIQFQSDKVVQALLKELPNIKWSKEFGMAYIPNNKLNIKLIFQKFKGVAWVNGNYFFSKKRVFNQNEPINVEWFRNRKVAPGYKVCPEEYLLKLELKCYANNTVKTYVNCFERFINAHEETDYMRIDEREIRSYLQKLIQKGYSDSYVNQMINSIKFYYELVKGMPNRFYSIERPRKKDPLPKVISLEEVQGIILNTNNIKHKCIVSLLYSAGLRRSELLNLTLKDIDSKRMTILIKNSKGGKDRLTMLSENVLKDLRVYYKKWKPKKYLFEGKNGNKYSATSVLSIINKSAKKAGINKSVSPHILRHSFATHLLENGTDLRYIQSLMGHSSSKTTEIYTQVATNHLKNIKSPIELLNLS</sequence>
<dbReference type="InterPro" id="IPR050090">
    <property type="entry name" value="Tyrosine_recombinase_XerCD"/>
</dbReference>
<name>A0A2U2X5E2_9FLAO</name>
<dbReference type="Pfam" id="PF00589">
    <property type="entry name" value="Phage_integrase"/>
    <property type="match status" value="1"/>
</dbReference>
<dbReference type="AlphaFoldDB" id="A0A2U2X5E2"/>
<evidence type="ECO:0000256" key="2">
    <source>
        <dbReference type="ARBA" id="ARBA00022908"/>
    </source>
</evidence>
<dbReference type="Gene3D" id="1.10.150.130">
    <property type="match status" value="1"/>
</dbReference>
<reference evidence="8 9" key="1">
    <citation type="submission" date="2018-05" db="EMBL/GenBank/DDBJ databases">
        <title>Brumimicrobium oceani sp. nov., isolated from coastal sediment.</title>
        <authorList>
            <person name="Kou Y."/>
        </authorList>
    </citation>
    <scope>NUCLEOTIDE SEQUENCE [LARGE SCALE GENOMIC DNA]</scope>
    <source>
        <strain evidence="8 9">C305</strain>
    </source>
</reference>
<keyword evidence="4" id="KW-0233">DNA recombination</keyword>
<dbReference type="Proteomes" id="UP000245370">
    <property type="component" value="Unassembled WGS sequence"/>
</dbReference>
<accession>A0A2U2X5E2</accession>
<protein>
    <submittedName>
        <fullName evidence="8">Recombinase</fullName>
    </submittedName>
</protein>
<comment type="caution">
    <text evidence="8">The sequence shown here is derived from an EMBL/GenBank/DDBJ whole genome shotgun (WGS) entry which is preliminary data.</text>
</comment>
<keyword evidence="9" id="KW-1185">Reference proteome</keyword>
<evidence type="ECO:0000256" key="3">
    <source>
        <dbReference type="ARBA" id="ARBA00023125"/>
    </source>
</evidence>
<dbReference type="PANTHER" id="PTHR30349">
    <property type="entry name" value="PHAGE INTEGRASE-RELATED"/>
    <property type="match status" value="1"/>
</dbReference>
<proteinExistence type="inferred from homology"/>
<evidence type="ECO:0000256" key="4">
    <source>
        <dbReference type="ARBA" id="ARBA00023172"/>
    </source>
</evidence>